<dbReference type="AlphaFoldDB" id="A0A8H7W7V8"/>
<feature type="region of interest" description="Disordered" evidence="1">
    <location>
        <begin position="247"/>
        <end position="269"/>
    </location>
</feature>
<feature type="chain" id="PRO_5034609890" evidence="2">
    <location>
        <begin position="23"/>
        <end position="318"/>
    </location>
</feature>
<feature type="compositionally biased region" description="Low complexity" evidence="1">
    <location>
        <begin position="247"/>
        <end position="264"/>
    </location>
</feature>
<name>A0A8H7W7V8_9HELO</name>
<dbReference type="Proteomes" id="UP000664132">
    <property type="component" value="Unassembled WGS sequence"/>
</dbReference>
<evidence type="ECO:0000256" key="1">
    <source>
        <dbReference type="SAM" id="MobiDB-lite"/>
    </source>
</evidence>
<dbReference type="EMBL" id="JAFJYH010000125">
    <property type="protein sequence ID" value="KAG4418587.1"/>
    <property type="molecule type" value="Genomic_DNA"/>
</dbReference>
<keyword evidence="4" id="KW-1185">Reference proteome</keyword>
<protein>
    <submittedName>
        <fullName evidence="3">Uncharacterized protein</fullName>
    </submittedName>
</protein>
<evidence type="ECO:0000313" key="3">
    <source>
        <dbReference type="EMBL" id="KAG4418587.1"/>
    </source>
</evidence>
<sequence length="318" mass="32140">MRLNISTPTLFAVSSLFCFGSSLPFLSRRSPVLEPLVRRATYSVVPVDGGPAATKDGSPEATIVKTIIHTPAPVTIVETDNVTLPPVTDVVVSTKIIEGPKSTQTVLVTVTHSPVAPTATTTATKYSIIDVSSPPVTVVIPAPAASRSSSSAAPRSSSSTSIATTSTSVAVPSQSASSSAVATPSSSSKASTTTSESTYTPSAALSLPTTTSDSSLPTSTSTPIASTSSSSAAVTLSTSSAQITSIETSSTFSSSAVESTSTPTYDNGQWHTYYPPWSNTTGTPTGLASVPTLKARLDSAPEGAANHGIVAALKQIVS</sequence>
<organism evidence="3 4">
    <name type="scientific">Cadophora malorum</name>
    <dbReference type="NCBI Taxonomy" id="108018"/>
    <lineage>
        <taxon>Eukaryota</taxon>
        <taxon>Fungi</taxon>
        <taxon>Dikarya</taxon>
        <taxon>Ascomycota</taxon>
        <taxon>Pezizomycotina</taxon>
        <taxon>Leotiomycetes</taxon>
        <taxon>Helotiales</taxon>
        <taxon>Ploettnerulaceae</taxon>
        <taxon>Cadophora</taxon>
    </lineage>
</organism>
<keyword evidence="2" id="KW-0732">Signal</keyword>
<reference evidence="3" key="1">
    <citation type="submission" date="2021-02" db="EMBL/GenBank/DDBJ databases">
        <title>Genome sequence Cadophora malorum strain M34.</title>
        <authorList>
            <person name="Stefanovic E."/>
            <person name="Vu D."/>
            <person name="Scully C."/>
            <person name="Dijksterhuis J."/>
            <person name="Roader J."/>
            <person name="Houbraken J."/>
        </authorList>
    </citation>
    <scope>NUCLEOTIDE SEQUENCE</scope>
    <source>
        <strain evidence="3">M34</strain>
    </source>
</reference>
<evidence type="ECO:0000313" key="4">
    <source>
        <dbReference type="Proteomes" id="UP000664132"/>
    </source>
</evidence>
<dbReference type="OrthoDB" id="3564289at2759"/>
<comment type="caution">
    <text evidence="3">The sequence shown here is derived from an EMBL/GenBank/DDBJ whole genome shotgun (WGS) entry which is preliminary data.</text>
</comment>
<accession>A0A8H7W7V8</accession>
<gene>
    <name evidence="3" type="ORF">IFR04_008298</name>
</gene>
<proteinExistence type="predicted"/>
<feature type="region of interest" description="Disordered" evidence="1">
    <location>
        <begin position="144"/>
        <end position="231"/>
    </location>
</feature>
<feature type="signal peptide" evidence="2">
    <location>
        <begin position="1"/>
        <end position="22"/>
    </location>
</feature>
<evidence type="ECO:0000256" key="2">
    <source>
        <dbReference type="SAM" id="SignalP"/>
    </source>
</evidence>